<dbReference type="InterPro" id="IPR046362">
    <property type="entry name" value="Zw10/DSL1_C_sf"/>
</dbReference>
<evidence type="ECO:0000256" key="1">
    <source>
        <dbReference type="SAM" id="Coils"/>
    </source>
</evidence>
<feature type="domain" description="Centromere/kinetochore protein zw10 C-terminal" evidence="2">
    <location>
        <begin position="380"/>
        <end position="513"/>
    </location>
</feature>
<feature type="domain" description="ZW10 C-terminal helical" evidence="3">
    <location>
        <begin position="537"/>
        <end position="676"/>
    </location>
</feature>
<evidence type="ECO:0000259" key="2">
    <source>
        <dbReference type="Pfam" id="PF20666"/>
    </source>
</evidence>
<protein>
    <submittedName>
        <fullName evidence="4">Centromere/kinetochore Zw10-domain-containing protein</fullName>
    </submittedName>
</protein>
<reference evidence="5" key="1">
    <citation type="journal article" date="2018" name="Nat. Microbiol.">
        <title>Leveraging single-cell genomics to expand the fungal tree of life.</title>
        <authorList>
            <person name="Ahrendt S.R."/>
            <person name="Quandt C.A."/>
            <person name="Ciobanu D."/>
            <person name="Clum A."/>
            <person name="Salamov A."/>
            <person name="Andreopoulos B."/>
            <person name="Cheng J.F."/>
            <person name="Woyke T."/>
            <person name="Pelin A."/>
            <person name="Henrissat B."/>
            <person name="Reynolds N.K."/>
            <person name="Benny G.L."/>
            <person name="Smith M.E."/>
            <person name="James T.Y."/>
            <person name="Grigoriev I.V."/>
        </authorList>
    </citation>
    <scope>NUCLEOTIDE SEQUENCE [LARGE SCALE GENOMIC DNA]</scope>
</reference>
<evidence type="ECO:0000313" key="4">
    <source>
        <dbReference type="EMBL" id="RKP12846.1"/>
    </source>
</evidence>
<accession>A0A4P9Y1U8</accession>
<dbReference type="Pfam" id="PF20666">
    <property type="entry name" value="ZW10_C"/>
    <property type="match status" value="1"/>
</dbReference>
<dbReference type="GO" id="GO:1990423">
    <property type="term" value="C:RZZ complex"/>
    <property type="evidence" value="ECO:0007669"/>
    <property type="project" value="TreeGrafter"/>
</dbReference>
<dbReference type="InterPro" id="IPR048343">
    <property type="entry name" value="ZW10_C"/>
</dbReference>
<dbReference type="Proteomes" id="UP000267251">
    <property type="component" value="Unassembled WGS sequence"/>
</dbReference>
<name>A0A4P9Y1U8_9FUNG</name>
<dbReference type="Gene3D" id="1.10.357.150">
    <property type="match status" value="1"/>
</dbReference>
<dbReference type="GO" id="GO:0007094">
    <property type="term" value="P:mitotic spindle assembly checkpoint signaling"/>
    <property type="evidence" value="ECO:0007669"/>
    <property type="project" value="TreeGrafter"/>
</dbReference>
<keyword evidence="1" id="KW-0175">Coiled coil</keyword>
<dbReference type="PANTHER" id="PTHR12205:SF0">
    <property type="entry name" value="CENTROMERE_KINETOCHORE PROTEIN ZW10 HOMOLOG"/>
    <property type="match status" value="1"/>
</dbReference>
<feature type="coiled-coil region" evidence="1">
    <location>
        <begin position="47"/>
        <end position="74"/>
    </location>
</feature>
<sequence length="686" mass="76939">MPPAQLPPEGTATLVMTALQAGQACPEPTSGPDTSGLGVLWKTPANYTTLSALLSELDGEMETTENELIGLVKQNRSELTHLDDQVKEVTLAVQDMTRNLIQARQVMNEPMNGTKAHITQILQVKYAKEREMYEAKSLLQVLEPLATMYRGSQRVPELLEEHKWEEADETICEMGLLAHTQYSMGDALTERLETLLYLTGSAEEEQGKGILGSLDVMEGSQEILGLVKTHGGLQENIRFTSSSPGTSEMAWSSTLFYPIFETLQDLLIHHVLRPLAPASPNQFDAYEKLVAVIKVWVDTVHAQDWAGSEGEGALFNLMSYLNSVEDRYVEERKIYFFQKVKHLVKEGKDWDGSIPISPIVLSHEIEGNEVDELGLASLLHFPECLVSQQAQDLLKLIHSGMEEAVSLQTTRTGSRGMSRACQEALVLYRVLSLSKHQKHISSVPSIAALFHNDWQYLAHHALILQSYYRPHLPKEAFLEEDNGVTGWMGLVESLRLKAESFLHHLLQAQIASFTEDLREMDGFYEVLNPDRLSSVEKSLLQVMTSTRQLAKQLKPPMLPRPIYARVMGQVMDALLNAIIQEMLQPIDISVDESVKIHSLTHPILSELTSILEGEDPKVCVPSWSTFEQVVEMMNLGLRDIMSRVRQGLLTRLTRSQVSRLVRALFSDTELRTLSLQELSSSEHLKP</sequence>
<dbReference type="InterPro" id="IPR055148">
    <property type="entry name" value="ZW10_C_2"/>
</dbReference>
<organism evidence="4 5">
    <name type="scientific">Piptocephalis cylindrospora</name>
    <dbReference type="NCBI Taxonomy" id="1907219"/>
    <lineage>
        <taxon>Eukaryota</taxon>
        <taxon>Fungi</taxon>
        <taxon>Fungi incertae sedis</taxon>
        <taxon>Zoopagomycota</taxon>
        <taxon>Zoopagomycotina</taxon>
        <taxon>Zoopagomycetes</taxon>
        <taxon>Zoopagales</taxon>
        <taxon>Piptocephalidaceae</taxon>
        <taxon>Piptocephalis</taxon>
    </lineage>
</organism>
<dbReference type="EMBL" id="KZ988185">
    <property type="protein sequence ID" value="RKP12846.1"/>
    <property type="molecule type" value="Genomic_DNA"/>
</dbReference>
<dbReference type="Pfam" id="PF22766">
    <property type="entry name" value="ZW10_C2"/>
    <property type="match status" value="1"/>
</dbReference>
<dbReference type="AlphaFoldDB" id="A0A4P9Y1U8"/>
<evidence type="ECO:0000313" key="5">
    <source>
        <dbReference type="Proteomes" id="UP000267251"/>
    </source>
</evidence>
<dbReference type="GO" id="GO:0005737">
    <property type="term" value="C:cytoplasm"/>
    <property type="evidence" value="ECO:0007669"/>
    <property type="project" value="GOC"/>
</dbReference>
<dbReference type="OrthoDB" id="534815at2759"/>
<keyword evidence="5" id="KW-1185">Reference proteome</keyword>
<gene>
    <name evidence="4" type="ORF">BJ684DRAFT_20631</name>
</gene>
<dbReference type="PANTHER" id="PTHR12205">
    <property type="entry name" value="CENTROMERE/KINETOCHORE PROTEIN ZW10"/>
    <property type="match status" value="1"/>
</dbReference>
<evidence type="ECO:0000259" key="3">
    <source>
        <dbReference type="Pfam" id="PF22766"/>
    </source>
</evidence>
<proteinExistence type="predicted"/>
<dbReference type="GO" id="GO:0006888">
    <property type="term" value="P:endoplasmic reticulum to Golgi vesicle-mediated transport"/>
    <property type="evidence" value="ECO:0007669"/>
    <property type="project" value="TreeGrafter"/>
</dbReference>